<dbReference type="KEGG" id="aqu:100638174"/>
<dbReference type="Pfam" id="PF15477">
    <property type="entry name" value="SMAP"/>
    <property type="match status" value="1"/>
</dbReference>
<keyword evidence="4" id="KW-1185">Reference proteome</keyword>
<organism evidence="3">
    <name type="scientific">Amphimedon queenslandica</name>
    <name type="common">Sponge</name>
    <dbReference type="NCBI Taxonomy" id="400682"/>
    <lineage>
        <taxon>Eukaryota</taxon>
        <taxon>Metazoa</taxon>
        <taxon>Porifera</taxon>
        <taxon>Demospongiae</taxon>
        <taxon>Heteroscleromorpha</taxon>
        <taxon>Haplosclerida</taxon>
        <taxon>Niphatidae</taxon>
        <taxon>Amphimedon</taxon>
    </lineage>
</organism>
<feature type="compositionally biased region" description="Basic and acidic residues" evidence="1">
    <location>
        <begin position="95"/>
        <end position="111"/>
    </location>
</feature>
<feature type="compositionally biased region" description="Basic residues" evidence="1">
    <location>
        <begin position="48"/>
        <end position="91"/>
    </location>
</feature>
<accession>A0A1X7UKM6</accession>
<dbReference type="InParanoid" id="A0A1X7UKM6"/>
<dbReference type="InterPro" id="IPR028124">
    <property type="entry name" value="SMAP_dom"/>
</dbReference>
<protein>
    <recommendedName>
        <fullName evidence="2">Small acidic protein-like domain-containing protein</fullName>
    </recommendedName>
</protein>
<dbReference type="OMA" id="FEGNEMA"/>
<reference evidence="3" key="2">
    <citation type="submission" date="2017-05" db="UniProtKB">
        <authorList>
            <consortium name="EnsemblMetazoa"/>
        </authorList>
    </citation>
    <scope>IDENTIFICATION</scope>
</reference>
<dbReference type="OrthoDB" id="1928974at2759"/>
<dbReference type="PANTHER" id="PTHR22426:SF2">
    <property type="entry name" value="ARGININE_SERINE-RICH COILED-COIL PROTEIN 2"/>
    <property type="match status" value="1"/>
</dbReference>
<dbReference type="EnsemblMetazoa" id="XM_003387545.2">
    <property type="protein sequence ID" value="XP_003387593.2"/>
    <property type="gene ID" value="LOC100638174"/>
</dbReference>
<evidence type="ECO:0000256" key="1">
    <source>
        <dbReference type="SAM" id="MobiDB-lite"/>
    </source>
</evidence>
<feature type="domain" description="Small acidic protein-like" evidence="2">
    <location>
        <begin position="165"/>
        <end position="229"/>
    </location>
</feature>
<name>A0A1X7UKM6_AMPQE</name>
<proteinExistence type="predicted"/>
<gene>
    <name evidence="3" type="primary">100638174</name>
</gene>
<feature type="compositionally biased region" description="Basic and acidic residues" evidence="1">
    <location>
        <begin position="1"/>
        <end position="14"/>
    </location>
</feature>
<dbReference type="AlphaFoldDB" id="A0A1X7UKM6"/>
<dbReference type="EnsemblMetazoa" id="Aqu2.1.28216_001">
    <property type="protein sequence ID" value="Aqu2.1.28216_001"/>
    <property type="gene ID" value="Aqu2.1.28216"/>
</dbReference>
<dbReference type="STRING" id="400682.A0A1X7UKM6"/>
<dbReference type="Proteomes" id="UP000007879">
    <property type="component" value="Unassembled WGS sequence"/>
</dbReference>
<evidence type="ECO:0000313" key="3">
    <source>
        <dbReference type="EnsemblMetazoa" id="Aqu2.1.28216_001"/>
    </source>
</evidence>
<evidence type="ECO:0000313" key="4">
    <source>
        <dbReference type="Proteomes" id="UP000007879"/>
    </source>
</evidence>
<reference evidence="4" key="1">
    <citation type="journal article" date="2010" name="Nature">
        <title>The Amphimedon queenslandica genome and the evolution of animal complexity.</title>
        <authorList>
            <person name="Srivastava M."/>
            <person name="Simakov O."/>
            <person name="Chapman J."/>
            <person name="Fahey B."/>
            <person name="Gauthier M.E."/>
            <person name="Mitros T."/>
            <person name="Richards G.S."/>
            <person name="Conaco C."/>
            <person name="Dacre M."/>
            <person name="Hellsten U."/>
            <person name="Larroux C."/>
            <person name="Putnam N.H."/>
            <person name="Stanke M."/>
            <person name="Adamska M."/>
            <person name="Darling A."/>
            <person name="Degnan S.M."/>
            <person name="Oakley T.H."/>
            <person name="Plachetzki D.C."/>
            <person name="Zhai Y."/>
            <person name="Adamski M."/>
            <person name="Calcino A."/>
            <person name="Cummins S.F."/>
            <person name="Goodstein D.M."/>
            <person name="Harris C."/>
            <person name="Jackson D.J."/>
            <person name="Leys S.P."/>
            <person name="Shu S."/>
            <person name="Woodcroft B.J."/>
            <person name="Vervoort M."/>
            <person name="Kosik K.S."/>
            <person name="Manning G."/>
            <person name="Degnan B.M."/>
            <person name="Rokhsar D.S."/>
        </authorList>
    </citation>
    <scope>NUCLEOTIDE SEQUENCE [LARGE SCALE GENOMIC DNA]</scope>
</reference>
<evidence type="ECO:0000259" key="2">
    <source>
        <dbReference type="Pfam" id="PF15477"/>
    </source>
</evidence>
<feature type="compositionally biased region" description="Basic and acidic residues" evidence="1">
    <location>
        <begin position="26"/>
        <end position="47"/>
    </location>
</feature>
<dbReference type="PANTHER" id="PTHR22426">
    <property type="entry name" value="ARGININE_SERINE-RICH COILED-COIL PROTEIN 2"/>
    <property type="match status" value="1"/>
</dbReference>
<feature type="region of interest" description="Disordered" evidence="1">
    <location>
        <begin position="1"/>
        <end position="159"/>
    </location>
</feature>
<sequence length="249" mass="28541">MWACHYDHALKMESLKQYSDDEDEVTQSKEKPRDERASNKERYEKERDRRRRRSRSRTPPRRRSHGHHSSRSQHRHSPHRHRSRSPPHRHSSSSDQDRQRRSTKQGSKDNDNGDSSEVPVKAASSAPEQVPAQPVKLPAPQPTAMAQKKKLLWNKKPTNQSWNNWESVSFEGNEMAQSKFRRLMGIKSGTTEGVKPEGTAADSTVLKNLESQYETSRYMTHLAKGAGLGFGIVTQNNTVDPHDTDKLNE</sequence>